<protein>
    <recommendedName>
        <fullName evidence="3">RTX toxin</fullName>
    </recommendedName>
</protein>
<dbReference type="SUPFAM" id="SSF51120">
    <property type="entry name" value="beta-Roll"/>
    <property type="match status" value="1"/>
</dbReference>
<evidence type="ECO:0000313" key="2">
    <source>
        <dbReference type="Proteomes" id="UP001235269"/>
    </source>
</evidence>
<dbReference type="PRINTS" id="PR00313">
    <property type="entry name" value="CABNDNGRPT"/>
</dbReference>
<gene>
    <name evidence="1" type="ORF">QO005_000466</name>
</gene>
<dbReference type="EMBL" id="JAUSWH010000001">
    <property type="protein sequence ID" value="MDQ0454151.1"/>
    <property type="molecule type" value="Genomic_DNA"/>
</dbReference>
<dbReference type="Gene3D" id="2.160.20.160">
    <property type="match status" value="1"/>
</dbReference>
<evidence type="ECO:0000313" key="1">
    <source>
        <dbReference type="EMBL" id="MDQ0454151.1"/>
    </source>
</evidence>
<dbReference type="InterPro" id="IPR011049">
    <property type="entry name" value="Serralysin-like_metalloprot_C"/>
</dbReference>
<dbReference type="Proteomes" id="UP001235269">
    <property type="component" value="Unassembled WGS sequence"/>
</dbReference>
<name>A0ABU0I7F5_9HYPH</name>
<comment type="caution">
    <text evidence="1">The sequence shown here is derived from an EMBL/GenBank/DDBJ whole genome shotgun (WGS) entry which is preliminary data.</text>
</comment>
<proteinExistence type="predicted"/>
<reference evidence="1 2" key="1">
    <citation type="submission" date="2023-07" db="EMBL/GenBank/DDBJ databases">
        <title>Genomic Encyclopedia of Type Strains, Phase IV (KMG-IV): sequencing the most valuable type-strain genomes for metagenomic binning, comparative biology and taxonomic classification.</title>
        <authorList>
            <person name="Goeker M."/>
        </authorList>
    </citation>
    <scope>NUCLEOTIDE SEQUENCE [LARGE SCALE GENOMIC DNA]</scope>
    <source>
        <strain evidence="1 2">DSM 100301</strain>
    </source>
</reference>
<organism evidence="1 2">
    <name type="scientific">Rhizobium paknamense</name>
    <dbReference type="NCBI Taxonomy" id="1206817"/>
    <lineage>
        <taxon>Bacteria</taxon>
        <taxon>Pseudomonadati</taxon>
        <taxon>Pseudomonadota</taxon>
        <taxon>Alphaproteobacteria</taxon>
        <taxon>Hyphomicrobiales</taxon>
        <taxon>Rhizobiaceae</taxon>
        <taxon>Rhizobium/Agrobacterium group</taxon>
        <taxon>Rhizobium</taxon>
    </lineage>
</organism>
<dbReference type="RefSeq" id="WP_307156348.1">
    <property type="nucleotide sequence ID" value="NZ_JAUSWH010000001.1"/>
</dbReference>
<evidence type="ECO:0008006" key="3">
    <source>
        <dbReference type="Google" id="ProtNLM"/>
    </source>
</evidence>
<accession>A0ABU0I7F5</accession>
<keyword evidence="2" id="KW-1185">Reference proteome</keyword>
<sequence>MTSINSFYRDPNAALYVSALFSRSPAPSSLATSFPATGTASTRSDAGQRALARIIEILSLADGESQDGADVNESLGYVTGVSGTEGDENLTLTGRALYNVETGGGDDSLAVKTGLMANISTGDGNDSVKAEASAITGLDAGSGDDDVQLLGKLLMTIAGGDGNDTIKASGSALIGIDGGSGNDTLYLEGSRIFASGGTGDDTIDIHQTGTDSTAELTFAAGDGKDKVTTDGPLLLRFSGYTASDMTVSASKDRLTITFKNSEDRITLSLEGDAATGSAPAFAFGEDNGNTVLRIL</sequence>